<proteinExistence type="predicted"/>
<evidence type="ECO:0000313" key="2">
    <source>
        <dbReference type="Proteomes" id="UP000277204"/>
    </source>
</evidence>
<protein>
    <submittedName>
        <fullName evidence="1">Uncharacterized protein</fullName>
    </submittedName>
</protein>
<gene>
    <name evidence="1" type="ORF">SMRZ_LOCUS18394</name>
</gene>
<organism evidence="1 2">
    <name type="scientific">Schistosoma margrebowiei</name>
    <dbReference type="NCBI Taxonomy" id="48269"/>
    <lineage>
        <taxon>Eukaryota</taxon>
        <taxon>Metazoa</taxon>
        <taxon>Spiralia</taxon>
        <taxon>Lophotrochozoa</taxon>
        <taxon>Platyhelminthes</taxon>
        <taxon>Trematoda</taxon>
        <taxon>Digenea</taxon>
        <taxon>Strigeidida</taxon>
        <taxon>Schistosomatoidea</taxon>
        <taxon>Schistosomatidae</taxon>
        <taxon>Schistosoma</taxon>
    </lineage>
</organism>
<name>A0A183MQR9_9TREM</name>
<dbReference type="AlphaFoldDB" id="A0A183MQR9"/>
<keyword evidence="2" id="KW-1185">Reference proteome</keyword>
<sequence length="66" mass="7343">METSTSVGKHKIQETASMHLKDSEFADDLALLFHRQQQIQVKTVSVTATAASLVFNMHKGKSEIIE</sequence>
<dbReference type="Proteomes" id="UP000277204">
    <property type="component" value="Unassembled WGS sequence"/>
</dbReference>
<accession>A0A183MQR9</accession>
<evidence type="ECO:0000313" key="1">
    <source>
        <dbReference type="EMBL" id="VDP27727.1"/>
    </source>
</evidence>
<dbReference type="EMBL" id="UZAI01017640">
    <property type="protein sequence ID" value="VDP27727.1"/>
    <property type="molecule type" value="Genomic_DNA"/>
</dbReference>
<reference evidence="1 2" key="1">
    <citation type="submission" date="2018-11" db="EMBL/GenBank/DDBJ databases">
        <authorList>
            <consortium name="Pathogen Informatics"/>
        </authorList>
    </citation>
    <scope>NUCLEOTIDE SEQUENCE [LARGE SCALE GENOMIC DNA]</scope>
    <source>
        <strain evidence="1 2">Zambia</strain>
    </source>
</reference>